<dbReference type="Proteomes" id="UP000478052">
    <property type="component" value="Unassembled WGS sequence"/>
</dbReference>
<evidence type="ECO:0000313" key="1">
    <source>
        <dbReference type="EMBL" id="KAF0682210.1"/>
    </source>
</evidence>
<comment type="caution">
    <text evidence="1">The sequence shown here is derived from an EMBL/GenBank/DDBJ whole genome shotgun (WGS) entry which is preliminary data.</text>
</comment>
<evidence type="ECO:0000313" key="2">
    <source>
        <dbReference type="Proteomes" id="UP000478052"/>
    </source>
</evidence>
<protein>
    <submittedName>
        <fullName evidence="1">Uncharacterized protein</fullName>
    </submittedName>
</protein>
<reference evidence="1 2" key="1">
    <citation type="submission" date="2019-08" db="EMBL/GenBank/DDBJ databases">
        <title>Whole genome of Aphis craccivora.</title>
        <authorList>
            <person name="Voronova N.V."/>
            <person name="Shulinski R.S."/>
            <person name="Bandarenka Y.V."/>
            <person name="Zhorov D.G."/>
            <person name="Warner D."/>
        </authorList>
    </citation>
    <scope>NUCLEOTIDE SEQUENCE [LARGE SCALE GENOMIC DNA]</scope>
    <source>
        <strain evidence="1">180601</strain>
        <tissue evidence="1">Whole Body</tissue>
    </source>
</reference>
<name>A0A6G0VH08_APHCR</name>
<organism evidence="1 2">
    <name type="scientific">Aphis craccivora</name>
    <name type="common">Cowpea aphid</name>
    <dbReference type="NCBI Taxonomy" id="307492"/>
    <lineage>
        <taxon>Eukaryota</taxon>
        <taxon>Metazoa</taxon>
        <taxon>Ecdysozoa</taxon>
        <taxon>Arthropoda</taxon>
        <taxon>Hexapoda</taxon>
        <taxon>Insecta</taxon>
        <taxon>Pterygota</taxon>
        <taxon>Neoptera</taxon>
        <taxon>Paraneoptera</taxon>
        <taxon>Hemiptera</taxon>
        <taxon>Sternorrhyncha</taxon>
        <taxon>Aphidomorpha</taxon>
        <taxon>Aphidoidea</taxon>
        <taxon>Aphididae</taxon>
        <taxon>Aphidini</taxon>
        <taxon>Aphis</taxon>
        <taxon>Aphis</taxon>
    </lineage>
</organism>
<proteinExistence type="predicted"/>
<dbReference type="AlphaFoldDB" id="A0A6G0VH08"/>
<dbReference type="EMBL" id="VUJU01017677">
    <property type="protein sequence ID" value="KAF0682210.1"/>
    <property type="molecule type" value="Genomic_DNA"/>
</dbReference>
<accession>A0A6G0VH08</accession>
<sequence length="146" mass="17697">YKIGYPKNIKINLQYQMLSKYNSERSEECIDFTMIIISRNNVPISKYGVGFRYKSVYSCALYSFQKNREKQKKNDGKTRLFTQNTFSTKSNFFFLCRQKIFDDQKHLLQAKKKLKISSYFYEICRKCEHLQNHRNHKNQVFLHYKS</sequence>
<keyword evidence="2" id="KW-1185">Reference proteome</keyword>
<gene>
    <name evidence="1" type="ORF">FWK35_00028973</name>
</gene>
<feature type="non-terminal residue" evidence="1">
    <location>
        <position position="1"/>
    </location>
</feature>